<protein>
    <submittedName>
        <fullName evidence="4">SAC3/GANP/Nin1/mts3/eIF-3 p25 family</fullName>
    </submittedName>
</protein>
<dbReference type="Pfam" id="PF03399">
    <property type="entry name" value="SAC3_GANP"/>
    <property type="match status" value="1"/>
</dbReference>
<keyword evidence="2" id="KW-0472">Membrane</keyword>
<dbReference type="Gene3D" id="1.25.40.990">
    <property type="match status" value="1"/>
</dbReference>
<dbReference type="AlphaFoldDB" id="A0A5A7Q9T5"/>
<organism evidence="4 5">
    <name type="scientific">Striga asiatica</name>
    <name type="common">Asiatic witchweed</name>
    <name type="synonym">Buchnera asiatica</name>
    <dbReference type="NCBI Taxonomy" id="4170"/>
    <lineage>
        <taxon>Eukaryota</taxon>
        <taxon>Viridiplantae</taxon>
        <taxon>Streptophyta</taxon>
        <taxon>Embryophyta</taxon>
        <taxon>Tracheophyta</taxon>
        <taxon>Spermatophyta</taxon>
        <taxon>Magnoliopsida</taxon>
        <taxon>eudicotyledons</taxon>
        <taxon>Gunneridae</taxon>
        <taxon>Pentapetalae</taxon>
        <taxon>asterids</taxon>
        <taxon>lamiids</taxon>
        <taxon>Lamiales</taxon>
        <taxon>Orobanchaceae</taxon>
        <taxon>Buchnereae</taxon>
        <taxon>Striga</taxon>
    </lineage>
</organism>
<feature type="region of interest" description="Disordered" evidence="1">
    <location>
        <begin position="548"/>
        <end position="605"/>
    </location>
</feature>
<keyword evidence="5" id="KW-1185">Reference proteome</keyword>
<gene>
    <name evidence="4" type="ORF">STAS_17520</name>
</gene>
<accession>A0A5A7Q9T5</accession>
<dbReference type="FunFam" id="1.25.40.990:FF:000005">
    <property type="entry name" value="Putative SAC3/GANP family protein"/>
    <property type="match status" value="1"/>
</dbReference>
<evidence type="ECO:0000256" key="2">
    <source>
        <dbReference type="SAM" id="Phobius"/>
    </source>
</evidence>
<dbReference type="Proteomes" id="UP000325081">
    <property type="component" value="Unassembled WGS sequence"/>
</dbReference>
<feature type="transmembrane region" description="Helical" evidence="2">
    <location>
        <begin position="1098"/>
        <end position="1116"/>
    </location>
</feature>
<sequence>MDDFKKQQVNDSHEVHTSYFSPNCAVASWNTQGESHISSENGNLSNSCNNQLVEPAMKIVQDGSNVAPTISSSTSVSATVGQGYSGYATYSNTDPYGYSSTGYAAYYSPYQQKPGQYQQQPSPYQLQASQYPQQPPQYQEQLTQYSQQPNQSYPHHVGAYQNTGAPYQPLSSFQNTGSYAGPASYPSTYYNPGDYQTSGSYTSSSYGTQTNSWDGGQYATYGSQQYQNYTQDSNSAYSSTSAVASSQYQQHYQKQWEDYYNQSQAEVSCAPGTEKLSVPVVSSVSTSVPSGCLPQTTINQMPTAYTVVWNPESSSSEMTSVQSVPLSGSTHVGYLNHGPSAFHNDPSNSVQLQAPKPPEVTPTYEGFQNQQNSTYIQGSTAMFQASYPVSQDHQSSLQTVSQPSEPLDSLKAPKLQMSANPRIAPNLPLNQVKNEQGSSVTGGAAKPAYISVPMQKPDEIFASNDEVDTTPKPGVFPKSLRGYVERALARCKTDRQKAVCQAIMKEIITKTTSDGTLYTKDWDMEPLFPMPNADSVGDNTQLLMLSSAMPKSRSPSRRAKSRWEPVPEEKVVHKSATISPGTAVHGSWNYKQVSGGKTESKGNLGSRVSFTYQKGFSKNAARPAKRLRLGEDLNTDDAGEPSSDSDKEQCLTKYYSAATTLANSPEEKKKRENRSRRFDKGHGNRAGKSNFRVSDVGTGIMHSRRANALVLSRTLEESGSRAVEDIDWNALTVKGTCQEIEKRYLRLTSAPDPATVRPEEVLEKALLMVQNSPKNYLYKCDQLKSIRQDLTVQHIHNELTVKVYETHARLAIEVGDLPEYNQCQSQLKTLYAEGIMGCHMEFAAYNLLCVIMHSNNNRDLLSAMSRLPADAKKDKAIKHALSVRSAVTSGNYVMFFRLYKMAPNLNTFLMDLYVEKMRYAAVKCIARSYRPTVPVAYLSQILGFTNALPTTEPDVEKELDGMEECLDWLKAHGACVIVDSSGETLLDAKASASTLFMPEPEDAVSHGDASLAVNDFLTRSLVGFFGNVYKSFIHSVSSASAVTGALVLPNPYEWMYDSGASHHMTGYLEFLSDIRDIPPWSVQFDSSLDFESLLKPQVIGTSAIVLLILLFCFVASKQSLSGKGSDRAMTTRRWAWKQPSSIGASHFDIPGHREDASKPSKGPSAIYLIPRSMGFYGVQWISTHAPLLSFLGHSVGAEISATHFKFRTCMLSNFRLTDFK</sequence>
<evidence type="ECO:0000259" key="3">
    <source>
        <dbReference type="PROSITE" id="PS50250"/>
    </source>
</evidence>
<name>A0A5A7Q9T5_STRAF</name>
<proteinExistence type="predicted"/>
<dbReference type="EMBL" id="BKCP01005972">
    <property type="protein sequence ID" value="GER40831.1"/>
    <property type="molecule type" value="Genomic_DNA"/>
</dbReference>
<dbReference type="PANTHER" id="PTHR12436">
    <property type="entry name" value="80 KDA MCM3-ASSOCIATED PROTEIN"/>
    <property type="match status" value="1"/>
</dbReference>
<feature type="compositionally biased region" description="Basic and acidic residues" evidence="1">
    <location>
        <begin position="561"/>
        <end position="572"/>
    </location>
</feature>
<keyword evidence="2" id="KW-0812">Transmembrane</keyword>
<dbReference type="InterPro" id="IPR005062">
    <property type="entry name" value="SAC3/GANP/THP3_conserved"/>
</dbReference>
<dbReference type="InterPro" id="IPR000717">
    <property type="entry name" value="PCI_dom"/>
</dbReference>
<feature type="region of interest" description="Disordered" evidence="1">
    <location>
        <begin position="621"/>
        <end position="692"/>
    </location>
</feature>
<feature type="compositionally biased region" description="Polar residues" evidence="1">
    <location>
        <begin position="589"/>
        <end position="605"/>
    </location>
</feature>
<dbReference type="InterPro" id="IPR045107">
    <property type="entry name" value="SAC3/GANP/THP3"/>
</dbReference>
<evidence type="ECO:0000313" key="5">
    <source>
        <dbReference type="Proteomes" id="UP000325081"/>
    </source>
</evidence>
<feature type="region of interest" description="Disordered" evidence="1">
    <location>
        <begin position="113"/>
        <end position="168"/>
    </location>
</feature>
<feature type="compositionally biased region" description="Low complexity" evidence="1">
    <location>
        <begin position="113"/>
        <end position="148"/>
    </location>
</feature>
<feature type="compositionally biased region" description="Basic and acidic residues" evidence="1">
    <location>
        <begin position="665"/>
        <end position="682"/>
    </location>
</feature>
<comment type="caution">
    <text evidence="4">The sequence shown here is derived from an EMBL/GenBank/DDBJ whole genome shotgun (WGS) entry which is preliminary data.</text>
</comment>
<reference evidence="5" key="1">
    <citation type="journal article" date="2019" name="Curr. Biol.">
        <title>Genome Sequence of Striga asiatica Provides Insight into the Evolution of Plant Parasitism.</title>
        <authorList>
            <person name="Yoshida S."/>
            <person name="Kim S."/>
            <person name="Wafula E.K."/>
            <person name="Tanskanen J."/>
            <person name="Kim Y.M."/>
            <person name="Honaas L."/>
            <person name="Yang Z."/>
            <person name="Spallek T."/>
            <person name="Conn C.E."/>
            <person name="Ichihashi Y."/>
            <person name="Cheong K."/>
            <person name="Cui S."/>
            <person name="Der J.P."/>
            <person name="Gundlach H."/>
            <person name="Jiao Y."/>
            <person name="Hori C."/>
            <person name="Ishida J.K."/>
            <person name="Kasahara H."/>
            <person name="Kiba T."/>
            <person name="Kim M.S."/>
            <person name="Koo N."/>
            <person name="Laohavisit A."/>
            <person name="Lee Y.H."/>
            <person name="Lumba S."/>
            <person name="McCourt P."/>
            <person name="Mortimer J.C."/>
            <person name="Mutuku J.M."/>
            <person name="Nomura T."/>
            <person name="Sasaki-Sekimoto Y."/>
            <person name="Seto Y."/>
            <person name="Wang Y."/>
            <person name="Wakatake T."/>
            <person name="Sakakibara H."/>
            <person name="Demura T."/>
            <person name="Yamaguchi S."/>
            <person name="Yoneyama K."/>
            <person name="Manabe R.I."/>
            <person name="Nelson D.C."/>
            <person name="Schulman A.H."/>
            <person name="Timko M.P."/>
            <person name="dePamphilis C.W."/>
            <person name="Choi D."/>
            <person name="Shirasu K."/>
        </authorList>
    </citation>
    <scope>NUCLEOTIDE SEQUENCE [LARGE SCALE GENOMIC DNA]</scope>
    <source>
        <strain evidence="5">cv. UVA1</strain>
    </source>
</reference>
<dbReference type="PANTHER" id="PTHR12436:SF4">
    <property type="entry name" value="LEUKOCYTE RECEPTOR CLUSTER MEMBER 8"/>
    <property type="match status" value="1"/>
</dbReference>
<evidence type="ECO:0000256" key="1">
    <source>
        <dbReference type="SAM" id="MobiDB-lite"/>
    </source>
</evidence>
<dbReference type="PROSITE" id="PS50250">
    <property type="entry name" value="PCI"/>
    <property type="match status" value="1"/>
</dbReference>
<keyword evidence="2" id="KW-1133">Transmembrane helix</keyword>
<dbReference type="OrthoDB" id="199574at2759"/>
<dbReference type="GO" id="GO:0005634">
    <property type="term" value="C:nucleus"/>
    <property type="evidence" value="ECO:0007669"/>
    <property type="project" value="TreeGrafter"/>
</dbReference>
<feature type="domain" description="PCI" evidence="3">
    <location>
        <begin position="816"/>
        <end position="992"/>
    </location>
</feature>
<evidence type="ECO:0000313" key="4">
    <source>
        <dbReference type="EMBL" id="GER40831.1"/>
    </source>
</evidence>